<name>A0A318HU79_9BACT</name>
<keyword evidence="1" id="KW-0812">Transmembrane</keyword>
<protein>
    <submittedName>
        <fullName evidence="2">Putative zincin peptidase</fullName>
    </submittedName>
</protein>
<proteinExistence type="predicted"/>
<dbReference type="Pfam" id="PF11667">
    <property type="entry name" value="DUF3267"/>
    <property type="match status" value="1"/>
</dbReference>
<keyword evidence="1" id="KW-1133">Transmembrane helix</keyword>
<comment type="caution">
    <text evidence="2">The sequence shown here is derived from an EMBL/GenBank/DDBJ whole genome shotgun (WGS) entry which is preliminary data.</text>
</comment>
<dbReference type="Proteomes" id="UP000248314">
    <property type="component" value="Unassembled WGS sequence"/>
</dbReference>
<dbReference type="InterPro" id="IPR021683">
    <property type="entry name" value="DUF3267"/>
</dbReference>
<dbReference type="RefSeq" id="WP_025815815.1">
    <property type="nucleotide sequence ID" value="NZ_BAIZ01000012.1"/>
</dbReference>
<evidence type="ECO:0000256" key="1">
    <source>
        <dbReference type="SAM" id="Phobius"/>
    </source>
</evidence>
<gene>
    <name evidence="2" type="ORF">EJ73_01395</name>
</gene>
<accession>A0A318HU79</accession>
<dbReference type="AlphaFoldDB" id="A0A318HU79"/>
<feature type="transmembrane region" description="Helical" evidence="1">
    <location>
        <begin position="55"/>
        <end position="83"/>
    </location>
</feature>
<dbReference type="OrthoDB" id="9789112at2"/>
<evidence type="ECO:0000313" key="2">
    <source>
        <dbReference type="EMBL" id="PXX21998.1"/>
    </source>
</evidence>
<organism evidence="2 3">
    <name type="scientific">Hoylesella shahii DSM 15611 = JCM 12083</name>
    <dbReference type="NCBI Taxonomy" id="1122991"/>
    <lineage>
        <taxon>Bacteria</taxon>
        <taxon>Pseudomonadati</taxon>
        <taxon>Bacteroidota</taxon>
        <taxon>Bacteroidia</taxon>
        <taxon>Bacteroidales</taxon>
        <taxon>Prevotellaceae</taxon>
        <taxon>Hoylesella</taxon>
    </lineage>
</organism>
<feature type="transmembrane region" description="Helical" evidence="1">
    <location>
        <begin position="12"/>
        <end position="35"/>
    </location>
</feature>
<feature type="transmembrane region" description="Helical" evidence="1">
    <location>
        <begin position="142"/>
        <end position="161"/>
    </location>
</feature>
<dbReference type="EMBL" id="QJJX01000014">
    <property type="protein sequence ID" value="PXX21998.1"/>
    <property type="molecule type" value="Genomic_DNA"/>
</dbReference>
<evidence type="ECO:0000313" key="3">
    <source>
        <dbReference type="Proteomes" id="UP000248314"/>
    </source>
</evidence>
<keyword evidence="3" id="KW-1185">Reference proteome</keyword>
<feature type="transmembrane region" description="Helical" evidence="1">
    <location>
        <begin position="117"/>
        <end position="136"/>
    </location>
</feature>
<keyword evidence="1" id="KW-0472">Membrane</keyword>
<dbReference type="STRING" id="1122991.GCA_000613445_02109"/>
<sequence>MKQRKVTINLAWANVFALIFFAFVALISSATWYVLWGTPSFGDFEGSLLKDVNPLGAAVLVLVMLVAGIVAHELIHGITWACFAKHGFRSIRFGVIWAMLTPYCHCKEPLTMQHYRIGGLMPLIILGILPLLLAYPLRSVSLLLWGIIFITSAAGDILIIWKLRKELASLLVQDHPKEAGCIIFEPDVEDDAI</sequence>
<reference evidence="2 3" key="1">
    <citation type="submission" date="2018-05" db="EMBL/GenBank/DDBJ databases">
        <title>Genomic Encyclopedia of Type Strains, Phase I: the one thousand microbial genomes (KMG-I) project.</title>
        <authorList>
            <person name="Kyrpides N."/>
        </authorList>
    </citation>
    <scope>NUCLEOTIDE SEQUENCE [LARGE SCALE GENOMIC DNA]</scope>
    <source>
        <strain evidence="2 3">DSM 15611</strain>
    </source>
</reference>